<name>A0A074J1S8_STRSL</name>
<dbReference type="FunFam" id="3.40.50.300:FF:000356">
    <property type="entry name" value="DNA repair protein RecN"/>
    <property type="match status" value="1"/>
</dbReference>
<sequence>MLLEITIKNFAIIEEISLNFENGMTVLTGETGAGKSIIIDAMNLMLGARASSEVVRHSASKAEIQGFFSIEQNPALVSILEDNGIPVEDELIIRREIFQNGRSVSRINGQMVNLTTLKAVGHFLVDIHGQHDQEELMKPALHITMLDAFGDKEFFQTKKEYQEYFDRYRELRKAVLEKQKNEQEHKARIEMLAFQIAEIEAVSLKSGEDLALMQERDKLLNHKQIADTLTNAYVMLDNEDFSSLSNVRSAMNDLQSLEEYDSDYKELSGNLSEAYYVLEDVTKQLGDFLDNLDFDAGRLQEIEHRLDTINAITRKYGGTVDDVLDYLENSSKEYNLLTGNSSSSDAMEQELKQLEKDLLASAETLQTARHQIATALEAEIKNELCDLYMDKADFKVTFTKGKFNRDGNEQVEFYISTNPGEGFKPLVKVASGGELSRLMLAIKSAFARKEDKTSIVFDEVDTGVSGRVAQAIAQKIHKIGSHGQVLAISHLPQVIAIADYQFFISKESDNETTVSRVRLLTPEERVQEIAKMLAGDNVTEAALSQARALLKVDDSL</sequence>
<dbReference type="SUPFAM" id="SSF52540">
    <property type="entry name" value="P-loop containing nucleoside triphosphate hydrolases"/>
    <property type="match status" value="1"/>
</dbReference>
<dbReference type="CDD" id="cd03241">
    <property type="entry name" value="ABC_RecN"/>
    <property type="match status" value="2"/>
</dbReference>
<dbReference type="NCBIfam" id="TIGR00634">
    <property type="entry name" value="recN"/>
    <property type="match status" value="1"/>
</dbReference>
<organism evidence="12 14">
    <name type="scientific">Streptococcus salivarius</name>
    <dbReference type="NCBI Taxonomy" id="1304"/>
    <lineage>
        <taxon>Bacteria</taxon>
        <taxon>Bacillati</taxon>
        <taxon>Bacillota</taxon>
        <taxon>Bacilli</taxon>
        <taxon>Lactobacillales</taxon>
        <taxon>Streptococcaceae</taxon>
        <taxon>Streptococcus</taxon>
    </lineage>
</organism>
<feature type="coiled-coil region" evidence="10">
    <location>
        <begin position="344"/>
        <end position="371"/>
    </location>
</feature>
<keyword evidence="5 9" id="KW-0227">DNA damage</keyword>
<evidence type="ECO:0000256" key="8">
    <source>
        <dbReference type="ARBA" id="ARBA00033408"/>
    </source>
</evidence>
<dbReference type="PIRSF" id="PIRSF003128">
    <property type="entry name" value="RecN"/>
    <property type="match status" value="1"/>
</dbReference>
<dbReference type="GO" id="GO:0005524">
    <property type="term" value="F:ATP binding"/>
    <property type="evidence" value="ECO:0007669"/>
    <property type="project" value="UniProtKB-KW"/>
</dbReference>
<evidence type="ECO:0000313" key="15">
    <source>
        <dbReference type="Proteomes" id="UP000439678"/>
    </source>
</evidence>
<evidence type="ECO:0000259" key="11">
    <source>
        <dbReference type="Pfam" id="PF02463"/>
    </source>
</evidence>
<dbReference type="GO" id="GO:0006281">
    <property type="term" value="P:DNA repair"/>
    <property type="evidence" value="ECO:0007669"/>
    <property type="project" value="UniProtKB-KW"/>
</dbReference>
<evidence type="ECO:0000256" key="7">
    <source>
        <dbReference type="ARBA" id="ARBA00023204"/>
    </source>
</evidence>
<dbReference type="EMBL" id="WMYO01000001">
    <property type="protein sequence ID" value="MTR26781.1"/>
    <property type="molecule type" value="Genomic_DNA"/>
</dbReference>
<dbReference type="AlphaFoldDB" id="A0A074J1S8"/>
<dbReference type="NCBIfam" id="NF008121">
    <property type="entry name" value="PRK10869.1"/>
    <property type="match status" value="1"/>
</dbReference>
<gene>
    <name evidence="13" type="primary">recN</name>
    <name evidence="12" type="ORF">DL07_10125</name>
    <name evidence="13" type="ORF">GMC65_00085</name>
</gene>
<feature type="domain" description="RecF/RecN/SMC N-terminal" evidence="11">
    <location>
        <begin position="2"/>
        <end position="510"/>
    </location>
</feature>
<proteinExistence type="inferred from homology"/>
<dbReference type="RefSeq" id="WP_037601101.1">
    <property type="nucleotide sequence ID" value="NZ_CACRUJ010000010.1"/>
</dbReference>
<dbReference type="PANTHER" id="PTHR11059">
    <property type="entry name" value="DNA REPAIR PROTEIN RECN"/>
    <property type="match status" value="1"/>
</dbReference>
<dbReference type="PANTHER" id="PTHR11059:SF0">
    <property type="entry name" value="DNA REPAIR PROTEIN RECN"/>
    <property type="match status" value="1"/>
</dbReference>
<evidence type="ECO:0000256" key="2">
    <source>
        <dbReference type="ARBA" id="ARBA00009441"/>
    </source>
</evidence>
<keyword evidence="6" id="KW-0067">ATP-binding</keyword>
<reference evidence="12 14" key="1">
    <citation type="submission" date="2014-04" db="EMBL/GenBank/DDBJ databases">
        <title>Variable characteristics of bacteriocin-producing Streptococcus salivarius strains isolated from Malaysian subjects.</title>
        <authorList>
            <person name="Philip K."/>
            <person name="Barbour A."/>
        </authorList>
    </citation>
    <scope>NUCLEOTIDE SEQUENCE [LARGE SCALE GENOMIC DNA]</scope>
    <source>
        <strain evidence="12 14">NU10</strain>
    </source>
</reference>
<keyword evidence="7 9" id="KW-0234">DNA repair</keyword>
<dbReference type="GO" id="GO:0006310">
    <property type="term" value="P:DNA recombination"/>
    <property type="evidence" value="ECO:0007669"/>
    <property type="project" value="InterPro"/>
</dbReference>
<dbReference type="Proteomes" id="UP000027855">
    <property type="component" value="Unassembled WGS sequence"/>
</dbReference>
<dbReference type="GO" id="GO:0009432">
    <property type="term" value="P:SOS response"/>
    <property type="evidence" value="ECO:0007669"/>
    <property type="project" value="TreeGrafter"/>
</dbReference>
<comment type="caution">
    <text evidence="12">The sequence shown here is derived from an EMBL/GenBank/DDBJ whole genome shotgun (WGS) entry which is preliminary data.</text>
</comment>
<protein>
    <recommendedName>
        <fullName evidence="3 9">DNA repair protein RecN</fullName>
    </recommendedName>
    <alternativeName>
        <fullName evidence="8 9">Recombination protein N</fullName>
    </alternativeName>
</protein>
<evidence type="ECO:0000256" key="4">
    <source>
        <dbReference type="ARBA" id="ARBA00022741"/>
    </source>
</evidence>
<evidence type="ECO:0000256" key="6">
    <source>
        <dbReference type="ARBA" id="ARBA00022840"/>
    </source>
</evidence>
<dbReference type="InterPro" id="IPR003395">
    <property type="entry name" value="RecF/RecN/SMC_N"/>
</dbReference>
<accession>A0A074J1S8</accession>
<comment type="similarity">
    <text evidence="2 9">Belongs to the RecN family.</text>
</comment>
<dbReference type="InterPro" id="IPR004604">
    <property type="entry name" value="DNA_recomb/repair_RecN"/>
</dbReference>
<evidence type="ECO:0000313" key="12">
    <source>
        <dbReference type="EMBL" id="KEO46250.1"/>
    </source>
</evidence>
<keyword evidence="4" id="KW-0547">Nucleotide-binding</keyword>
<evidence type="ECO:0000256" key="9">
    <source>
        <dbReference type="PIRNR" id="PIRNR003128"/>
    </source>
</evidence>
<comment type="function">
    <text evidence="1 9">May be involved in recombinational repair of damaged DNA.</text>
</comment>
<evidence type="ECO:0000256" key="5">
    <source>
        <dbReference type="ARBA" id="ARBA00022763"/>
    </source>
</evidence>
<keyword evidence="10" id="KW-0175">Coiled coil</keyword>
<evidence type="ECO:0000256" key="1">
    <source>
        <dbReference type="ARBA" id="ARBA00003618"/>
    </source>
</evidence>
<evidence type="ECO:0000256" key="10">
    <source>
        <dbReference type="SAM" id="Coils"/>
    </source>
</evidence>
<evidence type="ECO:0000313" key="14">
    <source>
        <dbReference type="Proteomes" id="UP000027855"/>
    </source>
</evidence>
<dbReference type="FunFam" id="3.40.50.300:FF:000319">
    <property type="entry name" value="DNA repair protein RecN"/>
    <property type="match status" value="1"/>
</dbReference>
<dbReference type="Pfam" id="PF02463">
    <property type="entry name" value="SMC_N"/>
    <property type="match status" value="1"/>
</dbReference>
<evidence type="ECO:0000256" key="3">
    <source>
        <dbReference type="ARBA" id="ARBA00021315"/>
    </source>
</evidence>
<dbReference type="Gene3D" id="3.40.50.300">
    <property type="entry name" value="P-loop containing nucleotide triphosphate hydrolases"/>
    <property type="match status" value="2"/>
</dbReference>
<dbReference type="GO" id="GO:0043590">
    <property type="term" value="C:bacterial nucleoid"/>
    <property type="evidence" value="ECO:0007669"/>
    <property type="project" value="TreeGrafter"/>
</dbReference>
<dbReference type="EMBL" id="JJMT01000006">
    <property type="protein sequence ID" value="KEO46250.1"/>
    <property type="molecule type" value="Genomic_DNA"/>
</dbReference>
<dbReference type="Proteomes" id="UP000439678">
    <property type="component" value="Unassembled WGS sequence"/>
</dbReference>
<evidence type="ECO:0000313" key="13">
    <source>
        <dbReference type="EMBL" id="MTR26781.1"/>
    </source>
</evidence>
<dbReference type="InterPro" id="IPR027417">
    <property type="entry name" value="P-loop_NTPase"/>
</dbReference>
<reference evidence="13 15" key="2">
    <citation type="journal article" date="2019" name="Nat. Med.">
        <title>A library of human gut bacterial isolates paired with longitudinal multiomics data enables mechanistic microbiome research.</title>
        <authorList>
            <person name="Poyet M."/>
            <person name="Groussin M."/>
            <person name="Gibbons S.M."/>
            <person name="Avila-Pacheco J."/>
            <person name="Jiang X."/>
            <person name="Kearney S.M."/>
            <person name="Perrotta A.R."/>
            <person name="Berdy B."/>
            <person name="Zhao S."/>
            <person name="Lieberman T.D."/>
            <person name="Swanson P.K."/>
            <person name="Smith M."/>
            <person name="Roesemann S."/>
            <person name="Alexander J.E."/>
            <person name="Rich S.A."/>
            <person name="Livny J."/>
            <person name="Vlamakis H."/>
            <person name="Clish C."/>
            <person name="Bullock K."/>
            <person name="Deik A."/>
            <person name="Scott J."/>
            <person name="Pierce K.A."/>
            <person name="Xavier R.J."/>
            <person name="Alm E.J."/>
        </authorList>
    </citation>
    <scope>NUCLEOTIDE SEQUENCE [LARGE SCALE GENOMIC DNA]</scope>
    <source>
        <strain evidence="13 15">BIOML-A4</strain>
    </source>
</reference>